<proteinExistence type="predicted"/>
<accession>A0A381ZSR2</accession>
<evidence type="ECO:0000313" key="1">
    <source>
        <dbReference type="EMBL" id="SVA92270.1"/>
    </source>
</evidence>
<protein>
    <submittedName>
        <fullName evidence="1">Uncharacterized protein</fullName>
    </submittedName>
</protein>
<name>A0A381ZSR2_9ZZZZ</name>
<sequence length="580" mass="63331">MIIRLVLIGSVCSTLFTQDLGLPTGAALRQGVHIEWFRTVCPGDNGSAIFVWSDTRFGMRNVFAHKVNQNGNFLWGETGAVITDLPGRQEDPVAIEDGSGGAFIAWVDYRYDEEGDIFIQHVDNEGYPLMDPAGVALAQEPGRQITINMCTDSLGGVFVTWQDKRGGVDDDIYGTHVSASNEVILPGTGTPIVETGGGQAAKSIEYAGNNEAFICWSDARQGENIDIYGQRLNVNMYTTFEENGTPIANTSELETRPRTTYVNGNTSLVTWKTGDDDARIMYQLIDENGPVLPEPRSVSDHEAIQTGPRVKRSDAGDVFIEWTDLRHDPVDGDLYLQKIDANGDQQWGDGIQVDPADGANFSGRFSADADGGVNVFWERGVYPNIDILFQNFNDIGTPTLDEPIFISDAQGYQFAPNAISNGSNGVYGIFADQGSGSIDLRVQFLDGVSPSLDDGGTLALKGMDGDVRYNHAFRSDDRQLLLMWEDNRSTKKIYGNWLVDDVLGHANGVQVSFSDNSSAETDLSQPRMVNTGSGIYLATFDATGSPKRIRINRLDNDLVNLWDSAGVAISPEFDQRSAVL</sequence>
<reference evidence="1" key="1">
    <citation type="submission" date="2018-05" db="EMBL/GenBank/DDBJ databases">
        <authorList>
            <person name="Lanie J.A."/>
            <person name="Ng W.-L."/>
            <person name="Kazmierczak K.M."/>
            <person name="Andrzejewski T.M."/>
            <person name="Davidsen T.M."/>
            <person name="Wayne K.J."/>
            <person name="Tettelin H."/>
            <person name="Glass J.I."/>
            <person name="Rusch D."/>
            <person name="Podicherti R."/>
            <person name="Tsui H.-C.T."/>
            <person name="Winkler M.E."/>
        </authorList>
    </citation>
    <scope>NUCLEOTIDE SEQUENCE</scope>
</reference>
<organism evidence="1">
    <name type="scientific">marine metagenome</name>
    <dbReference type="NCBI Taxonomy" id="408172"/>
    <lineage>
        <taxon>unclassified sequences</taxon>
        <taxon>metagenomes</taxon>
        <taxon>ecological metagenomes</taxon>
    </lineage>
</organism>
<dbReference type="AlphaFoldDB" id="A0A381ZSR2"/>
<feature type="non-terminal residue" evidence="1">
    <location>
        <position position="580"/>
    </location>
</feature>
<dbReference type="EMBL" id="UINC01022507">
    <property type="protein sequence ID" value="SVA92270.1"/>
    <property type="molecule type" value="Genomic_DNA"/>
</dbReference>
<gene>
    <name evidence="1" type="ORF">METZ01_LOCUS145124</name>
</gene>